<protein>
    <submittedName>
        <fullName evidence="4">Putative acetyltransferase</fullName>
    </submittedName>
</protein>
<dbReference type="Pfam" id="PF13508">
    <property type="entry name" value="Acetyltransf_7"/>
    <property type="match status" value="1"/>
</dbReference>
<evidence type="ECO:0000256" key="2">
    <source>
        <dbReference type="ARBA" id="ARBA00023315"/>
    </source>
</evidence>
<dbReference type="RefSeq" id="WP_006815578.1">
    <property type="nucleotide sequence ID" value="NZ_AP018946.1"/>
</dbReference>
<accession>A0A379G566</accession>
<evidence type="ECO:0000313" key="4">
    <source>
        <dbReference type="EMBL" id="SUC36046.1"/>
    </source>
</evidence>
<dbReference type="Proteomes" id="UP000255129">
    <property type="component" value="Unassembled WGS sequence"/>
</dbReference>
<organism evidence="4 5">
    <name type="scientific">Providencia rustigianii</name>
    <dbReference type="NCBI Taxonomy" id="158850"/>
    <lineage>
        <taxon>Bacteria</taxon>
        <taxon>Pseudomonadati</taxon>
        <taxon>Pseudomonadota</taxon>
        <taxon>Gammaproteobacteria</taxon>
        <taxon>Enterobacterales</taxon>
        <taxon>Morganellaceae</taxon>
        <taxon>Providencia</taxon>
    </lineage>
</organism>
<feature type="domain" description="N-acetyltransferase" evidence="3">
    <location>
        <begin position="2"/>
        <end position="155"/>
    </location>
</feature>
<dbReference type="EMBL" id="UGUA01000002">
    <property type="protein sequence ID" value="SUC36046.1"/>
    <property type="molecule type" value="Genomic_DNA"/>
</dbReference>
<dbReference type="OrthoDB" id="572496at2"/>
<reference evidence="4 5" key="1">
    <citation type="submission" date="2018-06" db="EMBL/GenBank/DDBJ databases">
        <authorList>
            <consortium name="Pathogen Informatics"/>
            <person name="Doyle S."/>
        </authorList>
    </citation>
    <scope>NUCLEOTIDE SEQUENCE [LARGE SCALE GENOMIC DNA]</scope>
    <source>
        <strain evidence="4 5">NCTC12026</strain>
    </source>
</reference>
<dbReference type="InterPro" id="IPR016181">
    <property type="entry name" value="Acyl_CoA_acyltransferase"/>
</dbReference>
<name>A0A379G566_9GAMM</name>
<evidence type="ECO:0000313" key="5">
    <source>
        <dbReference type="Proteomes" id="UP000255129"/>
    </source>
</evidence>
<dbReference type="PANTHER" id="PTHR43800:SF1">
    <property type="entry name" value="PEPTIDYL-LYSINE N-ACETYLTRANSFERASE YJAB"/>
    <property type="match status" value="1"/>
</dbReference>
<dbReference type="SUPFAM" id="SSF55729">
    <property type="entry name" value="Acyl-CoA N-acyltransferases (Nat)"/>
    <property type="match status" value="1"/>
</dbReference>
<dbReference type="GO" id="GO:0016747">
    <property type="term" value="F:acyltransferase activity, transferring groups other than amino-acyl groups"/>
    <property type="evidence" value="ECO:0007669"/>
    <property type="project" value="InterPro"/>
</dbReference>
<evidence type="ECO:0000259" key="3">
    <source>
        <dbReference type="PROSITE" id="PS51186"/>
    </source>
</evidence>
<gene>
    <name evidence="4" type="ORF">NCTC12026_02451</name>
</gene>
<dbReference type="Gene3D" id="3.40.630.30">
    <property type="match status" value="1"/>
</dbReference>
<sequence length="171" mass="19175">MYTIRLANQTDAQCLPAVEESAGQTFAGHPKFDWIAHSDVQPVDNHIECIAQGMEWLAVDQHDKPVGFIMAQRLADSLHIVELSVCQSAQGQGLGKKLINQIISFAKIQQISQVTLTTFREVAWNAPYYQRLGFTIIEPAQLTEPLQEILQHEIDAGFQAIDRCAMQLMIQ</sequence>
<dbReference type="InterPro" id="IPR000182">
    <property type="entry name" value="GNAT_dom"/>
</dbReference>
<evidence type="ECO:0000256" key="1">
    <source>
        <dbReference type="ARBA" id="ARBA00022679"/>
    </source>
</evidence>
<dbReference type="AlphaFoldDB" id="A0A379G566"/>
<dbReference type="PANTHER" id="PTHR43800">
    <property type="entry name" value="PEPTIDYL-LYSINE N-ACETYLTRANSFERASE YJAB"/>
    <property type="match status" value="1"/>
</dbReference>
<proteinExistence type="predicted"/>
<keyword evidence="2" id="KW-0012">Acyltransferase</keyword>
<keyword evidence="1 4" id="KW-0808">Transferase</keyword>
<dbReference type="PROSITE" id="PS51186">
    <property type="entry name" value="GNAT"/>
    <property type="match status" value="1"/>
</dbReference>
<dbReference type="CDD" id="cd04301">
    <property type="entry name" value="NAT_SF"/>
    <property type="match status" value="1"/>
</dbReference>